<accession>A0A432MN04</accession>
<proteinExistence type="predicted"/>
<gene>
    <name evidence="1" type="ORF">TsocGM_05680</name>
</gene>
<evidence type="ECO:0000313" key="1">
    <source>
        <dbReference type="EMBL" id="RUL88629.1"/>
    </source>
</evidence>
<protein>
    <submittedName>
        <fullName evidence="1">DUF3037 domain-containing protein</fullName>
    </submittedName>
</protein>
<reference evidence="1 2" key="1">
    <citation type="submission" date="2018-12" db="EMBL/GenBank/DDBJ databases">
        <authorList>
            <person name="Toschakov S.V."/>
        </authorList>
    </citation>
    <scope>NUCLEOTIDE SEQUENCE [LARGE SCALE GENOMIC DNA]</scope>
    <source>
        <strain evidence="1 2">GM2012</strain>
    </source>
</reference>
<comment type="caution">
    <text evidence="1">The sequence shown here is derived from an EMBL/GenBank/DDBJ whole genome shotgun (WGS) entry which is preliminary data.</text>
</comment>
<dbReference type="AlphaFoldDB" id="A0A432MN04"/>
<reference evidence="1 2" key="2">
    <citation type="submission" date="2019-01" db="EMBL/GenBank/DDBJ databases">
        <title>Tautonia sociabilis, a novel thermotolerant planctomycete of Isosphaeraceae family, isolated from a 4000 m deep subterranean habitat.</title>
        <authorList>
            <person name="Kovaleva O.L."/>
            <person name="Elcheninov A.G."/>
            <person name="Van Heerden E."/>
            <person name="Toshchakov S.V."/>
            <person name="Novikov A."/>
            <person name="Bonch-Osmolovskaya E.A."/>
            <person name="Kublanov I.V."/>
        </authorList>
    </citation>
    <scope>NUCLEOTIDE SEQUENCE [LARGE SCALE GENOMIC DNA]</scope>
    <source>
        <strain evidence="1 2">GM2012</strain>
    </source>
</reference>
<name>A0A432MN04_9BACT</name>
<dbReference type="InterPro" id="IPR021398">
    <property type="entry name" value="DUF3037"/>
</dbReference>
<organism evidence="1 2">
    <name type="scientific">Tautonia sociabilis</name>
    <dbReference type="NCBI Taxonomy" id="2080755"/>
    <lineage>
        <taxon>Bacteria</taxon>
        <taxon>Pseudomonadati</taxon>
        <taxon>Planctomycetota</taxon>
        <taxon>Planctomycetia</taxon>
        <taxon>Isosphaerales</taxon>
        <taxon>Isosphaeraceae</taxon>
        <taxon>Tautonia</taxon>
    </lineage>
</organism>
<dbReference type="EMBL" id="RYZH01000008">
    <property type="protein sequence ID" value="RUL88629.1"/>
    <property type="molecule type" value="Genomic_DNA"/>
</dbReference>
<dbReference type="Pfam" id="PF11236">
    <property type="entry name" value="DUF3037"/>
    <property type="match status" value="1"/>
</dbReference>
<sequence>MTSGSPWHSTSGSAVRPCGLDGDTIMAAFYTVIQFVPDPVADERVNAGVIVFDGERVRARFIENWGRLQRFGNKDVGFLRNFAREFLDRCQDSVPEGRVTEQTIRDMASTWSSLIQLTPPRGSLLDLDALLRDAEDRFLANDRRTGTRPFTKHHMKKFAIEAARLAFVQRGGPEARRLVRRDFAITGEVEEHPFSLAIANGRPFVAAEVFSFVGADVKSQEKDVRATAWAFDDVRKRHRDMALAALVLRGEEPTPAFEDAQKVFGSLDVEVVLKDSVDEWADRVAGRVLKEV</sequence>
<evidence type="ECO:0000313" key="2">
    <source>
        <dbReference type="Proteomes" id="UP000280296"/>
    </source>
</evidence>
<dbReference type="Proteomes" id="UP000280296">
    <property type="component" value="Unassembled WGS sequence"/>
</dbReference>
<keyword evidence="2" id="KW-1185">Reference proteome</keyword>